<evidence type="ECO:0000313" key="6">
    <source>
        <dbReference type="Proteomes" id="UP000650524"/>
    </source>
</evidence>
<dbReference type="PANTHER" id="PTHR42756:SF1">
    <property type="entry name" value="TRANSCRIPTIONAL REPRESSOR OF EMRAB OPERON"/>
    <property type="match status" value="1"/>
</dbReference>
<reference evidence="5 6" key="1">
    <citation type="submission" date="2020-08" db="EMBL/GenBank/DDBJ databases">
        <title>Bridging the membrane lipid divide: bacteria of the FCB group superphylum have the potential to synthesize archaeal ether lipids.</title>
        <authorList>
            <person name="Villanueva L."/>
            <person name="Von Meijenfeldt F.A.B."/>
            <person name="Westbye A.B."/>
            <person name="Yadav S."/>
            <person name="Hopmans E.C."/>
            <person name="Dutilh B.E."/>
            <person name="Sinninghe Damste J.S."/>
        </authorList>
    </citation>
    <scope>NUCLEOTIDE SEQUENCE [LARGE SCALE GENOMIC DNA]</scope>
    <source>
        <strain evidence="5">NIOZ-UU27</strain>
    </source>
</reference>
<feature type="domain" description="HTH marR-type" evidence="4">
    <location>
        <begin position="1"/>
        <end position="142"/>
    </location>
</feature>
<proteinExistence type="predicted"/>
<keyword evidence="2" id="KW-0238">DNA-binding</keyword>
<name>A0A8J6MY20_9DELT</name>
<dbReference type="AlphaFoldDB" id="A0A8J6MY20"/>
<keyword evidence="3" id="KW-0804">Transcription</keyword>
<dbReference type="SMART" id="SM00347">
    <property type="entry name" value="HTH_MARR"/>
    <property type="match status" value="1"/>
</dbReference>
<dbReference type="Proteomes" id="UP000650524">
    <property type="component" value="Unassembled WGS sequence"/>
</dbReference>
<dbReference type="GO" id="GO:0003677">
    <property type="term" value="F:DNA binding"/>
    <property type="evidence" value="ECO:0007669"/>
    <property type="project" value="UniProtKB-KW"/>
</dbReference>
<dbReference type="EMBL" id="JACNJD010000159">
    <property type="protein sequence ID" value="MBC8176770.1"/>
    <property type="molecule type" value="Genomic_DNA"/>
</dbReference>
<organism evidence="5 6">
    <name type="scientific">Candidatus Desulfacyla euxinica</name>
    <dbReference type="NCBI Taxonomy" id="2841693"/>
    <lineage>
        <taxon>Bacteria</taxon>
        <taxon>Deltaproteobacteria</taxon>
        <taxon>Candidatus Desulfacyla</taxon>
    </lineage>
</organism>
<dbReference type="PANTHER" id="PTHR42756">
    <property type="entry name" value="TRANSCRIPTIONAL REGULATOR, MARR"/>
    <property type="match status" value="1"/>
</dbReference>
<dbReference type="InterPro" id="IPR036390">
    <property type="entry name" value="WH_DNA-bd_sf"/>
</dbReference>
<keyword evidence="1" id="KW-0805">Transcription regulation</keyword>
<evidence type="ECO:0000256" key="1">
    <source>
        <dbReference type="ARBA" id="ARBA00023015"/>
    </source>
</evidence>
<dbReference type="Pfam" id="PF01047">
    <property type="entry name" value="MarR"/>
    <property type="match status" value="1"/>
</dbReference>
<evidence type="ECO:0000256" key="3">
    <source>
        <dbReference type="ARBA" id="ARBA00023163"/>
    </source>
</evidence>
<gene>
    <name evidence="5" type="ORF">H8E19_05145</name>
</gene>
<comment type="caution">
    <text evidence="5">The sequence shown here is derived from an EMBL/GenBank/DDBJ whole genome shotgun (WGS) entry which is preliminary data.</text>
</comment>
<protein>
    <submittedName>
        <fullName evidence="5">MarR family transcriptional regulator</fullName>
    </submittedName>
</protein>
<dbReference type="InterPro" id="IPR000835">
    <property type="entry name" value="HTH_MarR-typ"/>
</dbReference>
<sequence length="144" mass="15998">MRTDPTKDLSALISEITWNFGARGLKGECCGDLSQPEYRTLCLASDQNQCSMQGIAQNLGVTKSGATRIVDRLERKGYAERKRSSEDGRVCCIGLTPSGMMLIKGLRRENENRINKIMSGIEPAMQEVIRAAFKSFVHALQKED</sequence>
<accession>A0A8J6MY20</accession>
<evidence type="ECO:0000259" key="4">
    <source>
        <dbReference type="PROSITE" id="PS50995"/>
    </source>
</evidence>
<dbReference type="SUPFAM" id="SSF46785">
    <property type="entry name" value="Winged helix' DNA-binding domain"/>
    <property type="match status" value="1"/>
</dbReference>
<dbReference type="InterPro" id="IPR036388">
    <property type="entry name" value="WH-like_DNA-bd_sf"/>
</dbReference>
<dbReference type="GO" id="GO:0003700">
    <property type="term" value="F:DNA-binding transcription factor activity"/>
    <property type="evidence" value="ECO:0007669"/>
    <property type="project" value="InterPro"/>
</dbReference>
<evidence type="ECO:0000313" key="5">
    <source>
        <dbReference type="EMBL" id="MBC8176770.1"/>
    </source>
</evidence>
<evidence type="ECO:0000256" key="2">
    <source>
        <dbReference type="ARBA" id="ARBA00023125"/>
    </source>
</evidence>
<dbReference type="Gene3D" id="1.10.10.10">
    <property type="entry name" value="Winged helix-like DNA-binding domain superfamily/Winged helix DNA-binding domain"/>
    <property type="match status" value="1"/>
</dbReference>
<dbReference type="PROSITE" id="PS50995">
    <property type="entry name" value="HTH_MARR_2"/>
    <property type="match status" value="1"/>
</dbReference>
<dbReference type="PRINTS" id="PR00598">
    <property type="entry name" value="HTHMARR"/>
</dbReference>